<dbReference type="InterPro" id="IPR001509">
    <property type="entry name" value="Epimerase_deHydtase"/>
</dbReference>
<protein>
    <recommendedName>
        <fullName evidence="5">NAD-dependent epimerase/dehydratase domain-containing protein</fullName>
    </recommendedName>
</protein>
<dbReference type="Gene3D" id="3.40.50.720">
    <property type="entry name" value="NAD(P)-binding Rossmann-like Domain"/>
    <property type="match status" value="1"/>
</dbReference>
<dbReference type="GO" id="GO:0070403">
    <property type="term" value="F:NAD+ binding"/>
    <property type="evidence" value="ECO:0007669"/>
    <property type="project" value="InterPro"/>
</dbReference>
<dbReference type="InterPro" id="IPR036291">
    <property type="entry name" value="NAD(P)-bd_dom_sf"/>
</dbReference>
<keyword evidence="3" id="KW-0520">NAD</keyword>
<keyword evidence="2" id="KW-0210">Decarboxylase</keyword>
<dbReference type="Pfam" id="PF01370">
    <property type="entry name" value="Epimerase"/>
    <property type="match status" value="1"/>
</dbReference>
<proteinExistence type="predicted"/>
<dbReference type="GO" id="GO:0048040">
    <property type="term" value="F:UDP-glucuronate decarboxylase activity"/>
    <property type="evidence" value="ECO:0007669"/>
    <property type="project" value="TreeGrafter"/>
</dbReference>
<name>A0A1F7W6C4_9BACT</name>
<dbReference type="PANTHER" id="PTHR43078">
    <property type="entry name" value="UDP-GLUCURONIC ACID DECARBOXYLASE-RELATED"/>
    <property type="match status" value="1"/>
</dbReference>
<feature type="domain" description="NAD-dependent epimerase/dehydratase" evidence="5">
    <location>
        <begin position="11"/>
        <end position="262"/>
    </location>
</feature>
<evidence type="ECO:0000256" key="3">
    <source>
        <dbReference type="ARBA" id="ARBA00023027"/>
    </source>
</evidence>
<dbReference type="SUPFAM" id="SSF51735">
    <property type="entry name" value="NAD(P)-binding Rossmann-fold domains"/>
    <property type="match status" value="1"/>
</dbReference>
<dbReference type="GO" id="GO:0005737">
    <property type="term" value="C:cytoplasm"/>
    <property type="evidence" value="ECO:0007669"/>
    <property type="project" value="TreeGrafter"/>
</dbReference>
<dbReference type="InterPro" id="IPR044516">
    <property type="entry name" value="UXS-like"/>
</dbReference>
<evidence type="ECO:0000256" key="4">
    <source>
        <dbReference type="ARBA" id="ARBA00023239"/>
    </source>
</evidence>
<dbReference type="EMBL" id="MGFE01000020">
    <property type="protein sequence ID" value="OGL98375.1"/>
    <property type="molecule type" value="Genomic_DNA"/>
</dbReference>
<sequence length="338" mass="37865">MPELVFEKKNILITGGAGFIGSHLCERLVHEGNRVICIDNLSTGTVRNIESLLPNPNFQFLRLDVNDPIDLDGHAELAAFKLPFQGIQEIYHLACPTSIKQFDQFKIQTLLSNSVGNYRVLELARKYRARMLFASSGVVYGPRRIDDPYVVEDQEGIVLNHLSTRACYDEGKRFSETMFATYRQVHGLEVKIARVFRTYGPRMPLNDGQLIPDFALSAIDGQDVVVYGGAPFHTSLLYVTDCVDGLIRLMKAPTDHWLVNIGSDVDLDIAQVAQMVLDIVGAKAAIRHDVPMEFLSELALPRIGRAKELGWLPLVRLEDGLKQTIDYVRANKILLTTL</sequence>
<organism evidence="6 7">
    <name type="scientific">Candidatus Uhrbacteria bacterium RIFOXYB2_FULL_57_15</name>
    <dbReference type="NCBI Taxonomy" id="1802422"/>
    <lineage>
        <taxon>Bacteria</taxon>
        <taxon>Candidatus Uhriibacteriota</taxon>
    </lineage>
</organism>
<keyword evidence="4" id="KW-0456">Lyase</keyword>
<accession>A0A1F7W6C4</accession>
<evidence type="ECO:0000256" key="1">
    <source>
        <dbReference type="ARBA" id="ARBA00001911"/>
    </source>
</evidence>
<evidence type="ECO:0000259" key="5">
    <source>
        <dbReference type="Pfam" id="PF01370"/>
    </source>
</evidence>
<reference evidence="6 7" key="1">
    <citation type="journal article" date="2016" name="Nat. Commun.">
        <title>Thousands of microbial genomes shed light on interconnected biogeochemical processes in an aquifer system.</title>
        <authorList>
            <person name="Anantharaman K."/>
            <person name="Brown C.T."/>
            <person name="Hug L.A."/>
            <person name="Sharon I."/>
            <person name="Castelle C.J."/>
            <person name="Probst A.J."/>
            <person name="Thomas B.C."/>
            <person name="Singh A."/>
            <person name="Wilkins M.J."/>
            <person name="Karaoz U."/>
            <person name="Brodie E.L."/>
            <person name="Williams K.H."/>
            <person name="Hubbard S.S."/>
            <person name="Banfield J.F."/>
        </authorList>
    </citation>
    <scope>NUCLEOTIDE SEQUENCE [LARGE SCALE GENOMIC DNA]</scope>
</reference>
<comment type="cofactor">
    <cofactor evidence="1">
        <name>NAD(+)</name>
        <dbReference type="ChEBI" id="CHEBI:57540"/>
    </cofactor>
</comment>
<dbReference type="GO" id="GO:0042732">
    <property type="term" value="P:D-xylose metabolic process"/>
    <property type="evidence" value="ECO:0007669"/>
    <property type="project" value="InterPro"/>
</dbReference>
<evidence type="ECO:0000256" key="2">
    <source>
        <dbReference type="ARBA" id="ARBA00022793"/>
    </source>
</evidence>
<evidence type="ECO:0000313" key="6">
    <source>
        <dbReference type="EMBL" id="OGL98375.1"/>
    </source>
</evidence>
<dbReference type="Proteomes" id="UP000176501">
    <property type="component" value="Unassembled WGS sequence"/>
</dbReference>
<comment type="caution">
    <text evidence="6">The sequence shown here is derived from an EMBL/GenBank/DDBJ whole genome shotgun (WGS) entry which is preliminary data.</text>
</comment>
<dbReference type="PANTHER" id="PTHR43078:SF6">
    <property type="entry name" value="UDP-GLUCURONIC ACID DECARBOXYLASE 1"/>
    <property type="match status" value="1"/>
</dbReference>
<dbReference type="AlphaFoldDB" id="A0A1F7W6C4"/>
<evidence type="ECO:0000313" key="7">
    <source>
        <dbReference type="Proteomes" id="UP000176501"/>
    </source>
</evidence>
<gene>
    <name evidence="6" type="ORF">A2304_01615</name>
</gene>